<dbReference type="Proteomes" id="UP000830781">
    <property type="component" value="Chromosome"/>
</dbReference>
<name>A0AAX3A8F8_9RHOB</name>
<protein>
    <submittedName>
        <fullName evidence="1">Uncharacterized protein</fullName>
    </submittedName>
</protein>
<evidence type="ECO:0000313" key="1">
    <source>
        <dbReference type="EMBL" id="UOA21646.1"/>
    </source>
</evidence>
<sequence length="42" mass="4916">MSQTKSIEIETVHRFVTYKLEGVVAKDAWSETSYFYNPGRVF</sequence>
<evidence type="ECO:0000313" key="2">
    <source>
        <dbReference type="Proteomes" id="UP000830781"/>
    </source>
</evidence>
<dbReference type="EMBL" id="CP084959">
    <property type="protein sequence ID" value="UOA21646.1"/>
    <property type="molecule type" value="Genomic_DNA"/>
</dbReference>
<organism evidence="1 2">
    <name type="scientific">Sulfitobacter pontiacus</name>
    <dbReference type="NCBI Taxonomy" id="60137"/>
    <lineage>
        <taxon>Bacteria</taxon>
        <taxon>Pseudomonadati</taxon>
        <taxon>Pseudomonadota</taxon>
        <taxon>Alphaproteobacteria</taxon>
        <taxon>Rhodobacterales</taxon>
        <taxon>Roseobacteraceae</taxon>
        <taxon>Sulfitobacter</taxon>
    </lineage>
</organism>
<reference evidence="2" key="1">
    <citation type="journal article" date="2022" name="Microorganisms">
        <title>Beyond the ABCs#Discovery of Three New Plasmid Types in Rhodobacterales (RepQ, RepY, RepW).</title>
        <authorList>
            <person name="Freese H.M."/>
            <person name="Ringel V."/>
            <person name="Overmann J."/>
            <person name="Petersen J."/>
        </authorList>
    </citation>
    <scope>NUCLEOTIDE SEQUENCE [LARGE SCALE GENOMIC DNA]</scope>
    <source>
        <strain evidence="2">DSM 110277</strain>
    </source>
</reference>
<keyword evidence="2" id="KW-1185">Reference proteome</keyword>
<proteinExistence type="predicted"/>
<dbReference type="AlphaFoldDB" id="A0AAX3A8F8"/>
<gene>
    <name evidence="1" type="ORF">DSM110277_00019</name>
</gene>
<accession>A0AAX3A8F8</accession>